<dbReference type="RefSeq" id="WP_188219727.1">
    <property type="nucleotide sequence ID" value="NZ_NASZ01000003.1"/>
</dbReference>
<dbReference type="Gene3D" id="2.60.40.10">
    <property type="entry name" value="Immunoglobulins"/>
    <property type="match status" value="1"/>
</dbReference>
<feature type="chain" id="PRO_5045872451" evidence="1">
    <location>
        <begin position="34"/>
        <end position="370"/>
    </location>
</feature>
<dbReference type="Proteomes" id="UP000661715">
    <property type="component" value="Unassembled WGS sequence"/>
</dbReference>
<keyword evidence="4" id="KW-1185">Reference proteome</keyword>
<evidence type="ECO:0000259" key="2">
    <source>
        <dbReference type="PROSITE" id="PS50093"/>
    </source>
</evidence>
<evidence type="ECO:0000256" key="1">
    <source>
        <dbReference type="SAM" id="SignalP"/>
    </source>
</evidence>
<dbReference type="InterPro" id="IPR013783">
    <property type="entry name" value="Ig-like_fold"/>
</dbReference>
<dbReference type="InterPro" id="IPR022409">
    <property type="entry name" value="PKD/Chitinase_dom"/>
</dbReference>
<proteinExistence type="predicted"/>
<evidence type="ECO:0000313" key="3">
    <source>
        <dbReference type="EMBL" id="MBD0724241.1"/>
    </source>
</evidence>
<dbReference type="CDD" id="cd00146">
    <property type="entry name" value="PKD"/>
    <property type="match status" value="1"/>
</dbReference>
<dbReference type="InterPro" id="IPR035986">
    <property type="entry name" value="PKD_dom_sf"/>
</dbReference>
<dbReference type="EMBL" id="NASZ01000003">
    <property type="protein sequence ID" value="MBD0724241.1"/>
    <property type="molecule type" value="Genomic_DNA"/>
</dbReference>
<protein>
    <submittedName>
        <fullName evidence="3">PKD domain containing protein</fullName>
    </submittedName>
</protein>
<name>A0ABR7UMY1_9FLAO</name>
<comment type="caution">
    <text evidence="3">The sequence shown here is derived from an EMBL/GenBank/DDBJ whole genome shotgun (WGS) entry which is preliminary data.</text>
</comment>
<dbReference type="InterPro" id="IPR000601">
    <property type="entry name" value="PKD_dom"/>
</dbReference>
<dbReference type="SMART" id="SM00089">
    <property type="entry name" value="PKD"/>
    <property type="match status" value="1"/>
</dbReference>
<evidence type="ECO:0000313" key="4">
    <source>
        <dbReference type="Proteomes" id="UP000661715"/>
    </source>
</evidence>
<dbReference type="SUPFAM" id="SSF49299">
    <property type="entry name" value="PKD domain"/>
    <property type="match status" value="1"/>
</dbReference>
<keyword evidence="1" id="KW-0732">Signal</keyword>
<accession>A0ABR7UMY1</accession>
<gene>
    <name evidence="3" type="ORF">B6A10_03520</name>
</gene>
<dbReference type="PROSITE" id="PS50093">
    <property type="entry name" value="PKD"/>
    <property type="match status" value="1"/>
</dbReference>
<sequence>MISLRQTFFYQALKNKFLLSCCAVLAIIFQIKAQDNRSFQIFQFPANKIPTIDGNTNDWKIVPKNYVVGMNELWDDSGKQPKADPKNLDISVKVGWVKGLNRLYFLYEAYDDYWDFSSSGLHNDTFELIIDADQSGGPFIDRFHPNKSLTNTMAAYFSYHGVHAQNYHIFTPAVEKDWTMVWGSQPWIKNLPYANAAYHYDFKPGQAGKLTLEFWITPFDYAGNDPSRAIESILEENKNIGLCWAVIDYDDVNKTENNGFWNLSKEHTMYGNASFALPFKLMPLEAQFKKEIEAKWTHKIINMEKREIAFIDESEGEINSWNWDFGDGSTSSEQNPIHQYKEAGKYVVILKIRGPKGESKFSKVWDVAVK</sequence>
<feature type="domain" description="PKD" evidence="2">
    <location>
        <begin position="307"/>
        <end position="357"/>
    </location>
</feature>
<organism evidence="3 4">
    <name type="scientific">Flavobacterium pokkalii</name>
    <dbReference type="NCBI Taxonomy" id="1940408"/>
    <lineage>
        <taxon>Bacteria</taxon>
        <taxon>Pseudomonadati</taxon>
        <taxon>Bacteroidota</taxon>
        <taxon>Flavobacteriia</taxon>
        <taxon>Flavobacteriales</taxon>
        <taxon>Flavobacteriaceae</taxon>
        <taxon>Flavobacterium</taxon>
    </lineage>
</organism>
<dbReference type="Pfam" id="PF18911">
    <property type="entry name" value="PKD_4"/>
    <property type="match status" value="1"/>
</dbReference>
<reference evidence="3 4" key="1">
    <citation type="journal article" date="2020" name="Microbiol. Res.">
        <title>Flavobacterium pokkalii sp. nov., a novel plant growth promoting native rhizobacteria isolated from pokkali rice grown in coastal saline affected agricultural regions of southern India, Kerala.</title>
        <authorList>
            <person name="Menon R.R."/>
            <person name="Kumari S."/>
            <person name="Viver T."/>
            <person name="Rameshkumar N."/>
        </authorList>
    </citation>
    <scope>NUCLEOTIDE SEQUENCE [LARGE SCALE GENOMIC DNA]</scope>
    <source>
        <strain evidence="3 4">L1I52</strain>
    </source>
</reference>
<feature type="signal peptide" evidence="1">
    <location>
        <begin position="1"/>
        <end position="33"/>
    </location>
</feature>